<keyword evidence="2" id="KW-1133">Transmembrane helix</keyword>
<feature type="compositionally biased region" description="Polar residues" evidence="1">
    <location>
        <begin position="131"/>
        <end position="152"/>
    </location>
</feature>
<proteinExistence type="predicted"/>
<evidence type="ECO:0000313" key="4">
    <source>
        <dbReference type="RefSeq" id="XP_014677359.1"/>
    </source>
</evidence>
<feature type="transmembrane region" description="Helical" evidence="2">
    <location>
        <begin position="568"/>
        <end position="590"/>
    </location>
</feature>
<accession>A0ABM1EYT8</accession>
<sequence>MPINATRDHTATSTEDPTTEDVLLLRYTRDTREITPLQNEAIIEDPVAANNESFDNVGSGDTPTLLEDTLTLQSAQENTGSRMSFTLFPSVPLDTVSHSFSSVMSERMPPAEVTPQSTTSHHHPTAGHAAETTSQHLGAPTQTQALPSTRTGTEPLLGEYAQQKTPPPPHVLMPVNTWREQSPPAVLTAAPRATAVTATPAASLSQPPVITISPVRSTTTSRQAALNPPTTRRPTTVVASTSSAVQQSTAAATTVPLPPRLSTTVHSVAAGSTEQQRGAVESTTLPPVSEQASSSAEKETSAIDEAGVRSVEHTAMTAEEGSGIVTAVFTDPHEAGRTLPQASLQFRIMVLALLNNDTEYEYEPPDYGHANRTAGRKRRNAIEVNNEGSERQVENGFTMSYEETTSIRERVGDIGPLPGLSASLPEMANISGEGNGFPGLRAPLPRVTHIPGEGEELLGISTPLPRVTHFRDNTSVHLDLMYVTPTPMVYEENLYLSFIVMNYTGEDGDIVVSQQRILTVITEHRETLQDVMAPMNLTEIHGGMAAIVAARIQGAGQQPSLFRRHQTLFAALLAAAAIVFLIVVACLALWRHKRHSGSWNRESQLYLDDSQSAELKYRPNYPFYWDNPLSDHEIKKDEDAKDTCNGDDLCVISLSLDDEVDNWVVPYEDYHRRDEEAVNTHL</sequence>
<name>A0ABM1EYT8_PRICU</name>
<keyword evidence="3" id="KW-1185">Reference proteome</keyword>
<evidence type="ECO:0000313" key="3">
    <source>
        <dbReference type="Proteomes" id="UP000695022"/>
    </source>
</evidence>
<gene>
    <name evidence="4" type="primary">LOC106817209</name>
</gene>
<feature type="region of interest" description="Disordered" evidence="1">
    <location>
        <begin position="270"/>
        <end position="306"/>
    </location>
</feature>
<keyword evidence="2" id="KW-0472">Membrane</keyword>
<organism evidence="3 4">
    <name type="scientific">Priapulus caudatus</name>
    <name type="common">Priapulid worm</name>
    <dbReference type="NCBI Taxonomy" id="37621"/>
    <lineage>
        <taxon>Eukaryota</taxon>
        <taxon>Metazoa</taxon>
        <taxon>Ecdysozoa</taxon>
        <taxon>Scalidophora</taxon>
        <taxon>Priapulida</taxon>
        <taxon>Priapulimorpha</taxon>
        <taxon>Priapulimorphida</taxon>
        <taxon>Priapulidae</taxon>
        <taxon>Priapulus</taxon>
    </lineage>
</organism>
<dbReference type="Proteomes" id="UP000695022">
    <property type="component" value="Unplaced"/>
</dbReference>
<feature type="compositionally biased region" description="Basic and acidic residues" evidence="1">
    <location>
        <begin position="296"/>
        <end position="306"/>
    </location>
</feature>
<feature type="compositionally biased region" description="Low complexity" evidence="1">
    <location>
        <begin position="228"/>
        <end position="255"/>
    </location>
</feature>
<dbReference type="RefSeq" id="XP_014677359.1">
    <property type="nucleotide sequence ID" value="XM_014821873.1"/>
</dbReference>
<feature type="region of interest" description="Disordered" evidence="1">
    <location>
        <begin position="107"/>
        <end position="153"/>
    </location>
</feature>
<feature type="compositionally biased region" description="Polar residues" evidence="1">
    <location>
        <begin position="215"/>
        <end position="224"/>
    </location>
</feature>
<feature type="compositionally biased region" description="Polar residues" evidence="1">
    <location>
        <begin position="270"/>
        <end position="295"/>
    </location>
</feature>
<feature type="region of interest" description="Disordered" evidence="1">
    <location>
        <begin position="215"/>
        <end position="256"/>
    </location>
</feature>
<keyword evidence="2" id="KW-0812">Transmembrane</keyword>
<reference evidence="4" key="1">
    <citation type="submission" date="2025-08" db="UniProtKB">
        <authorList>
            <consortium name="RefSeq"/>
        </authorList>
    </citation>
    <scope>IDENTIFICATION</scope>
</reference>
<evidence type="ECO:0000256" key="1">
    <source>
        <dbReference type="SAM" id="MobiDB-lite"/>
    </source>
</evidence>
<dbReference type="GeneID" id="106817209"/>
<evidence type="ECO:0000256" key="2">
    <source>
        <dbReference type="SAM" id="Phobius"/>
    </source>
</evidence>
<protein>
    <submittedName>
        <fullName evidence="4">Mucin-5AC-like</fullName>
    </submittedName>
</protein>